<dbReference type="EMBL" id="UINC01170764">
    <property type="protein sequence ID" value="SVD74970.1"/>
    <property type="molecule type" value="Genomic_DNA"/>
</dbReference>
<proteinExistence type="predicted"/>
<evidence type="ECO:0000313" key="2">
    <source>
        <dbReference type="EMBL" id="SVD74970.1"/>
    </source>
</evidence>
<feature type="non-terminal residue" evidence="2">
    <location>
        <position position="1"/>
    </location>
</feature>
<name>A0A382XVT0_9ZZZZ</name>
<dbReference type="InterPro" id="IPR031730">
    <property type="entry name" value="Carbam_trans_C"/>
</dbReference>
<reference evidence="2" key="1">
    <citation type="submission" date="2018-05" db="EMBL/GenBank/DDBJ databases">
        <authorList>
            <person name="Lanie J.A."/>
            <person name="Ng W.-L."/>
            <person name="Kazmierczak K.M."/>
            <person name="Andrzejewski T.M."/>
            <person name="Davidsen T.M."/>
            <person name="Wayne K.J."/>
            <person name="Tettelin H."/>
            <person name="Glass J.I."/>
            <person name="Rusch D."/>
            <person name="Podicherti R."/>
            <person name="Tsui H.-C.T."/>
            <person name="Winkler M.E."/>
        </authorList>
    </citation>
    <scope>NUCLEOTIDE SEQUENCE</scope>
</reference>
<dbReference type="AlphaFoldDB" id="A0A382XVT0"/>
<dbReference type="Gene3D" id="3.90.870.20">
    <property type="entry name" value="Carbamoyltransferase, C-terminal domain"/>
    <property type="match status" value="1"/>
</dbReference>
<organism evidence="2">
    <name type="scientific">marine metagenome</name>
    <dbReference type="NCBI Taxonomy" id="408172"/>
    <lineage>
        <taxon>unclassified sequences</taxon>
        <taxon>metagenomes</taxon>
        <taxon>ecological metagenomes</taxon>
    </lineage>
</organism>
<gene>
    <name evidence="2" type="ORF">METZ01_LOCUS427824</name>
</gene>
<dbReference type="InterPro" id="IPR051338">
    <property type="entry name" value="NodU/CmcH_Carbamoyltrnsfr"/>
</dbReference>
<feature type="domain" description="Carbamoyltransferase C-terminal" evidence="1">
    <location>
        <begin position="1"/>
        <end position="143"/>
    </location>
</feature>
<accession>A0A382XVT0</accession>
<sequence>KAEFGPRALGHRSLLADPRGDKIKDLINKYKRREPFRPFAPMILSEHADSYFDMPVSSSPYMQFTAKCKYPEQFPAIIHVDNTSRVQTVTKEDCPHVRNLLETWYEKTGCPMLLNTSLNIKGEPLVNTKNDAREFERKHKIKVYT</sequence>
<protein>
    <recommendedName>
        <fullName evidence="1">Carbamoyltransferase C-terminal domain-containing protein</fullName>
    </recommendedName>
</protein>
<dbReference type="PANTHER" id="PTHR34847:SF1">
    <property type="entry name" value="NODULATION PROTEIN U"/>
    <property type="match status" value="1"/>
</dbReference>
<dbReference type="Pfam" id="PF16861">
    <property type="entry name" value="Carbam_trans_C"/>
    <property type="match status" value="1"/>
</dbReference>
<evidence type="ECO:0000259" key="1">
    <source>
        <dbReference type="Pfam" id="PF16861"/>
    </source>
</evidence>
<dbReference type="InterPro" id="IPR038152">
    <property type="entry name" value="Carbam_trans_C_sf"/>
</dbReference>
<dbReference type="PANTHER" id="PTHR34847">
    <property type="entry name" value="NODULATION PROTEIN U"/>
    <property type="match status" value="1"/>
</dbReference>